<keyword evidence="5 8" id="KW-1015">Disulfide bond</keyword>
<evidence type="ECO:0000256" key="1">
    <source>
        <dbReference type="ARBA" id="ARBA00007447"/>
    </source>
</evidence>
<evidence type="ECO:0000313" key="12">
    <source>
        <dbReference type="EMBL" id="EDW80653.1"/>
    </source>
</evidence>
<evidence type="ECO:0000256" key="6">
    <source>
        <dbReference type="ARBA" id="ARBA00023180"/>
    </source>
</evidence>
<evidence type="ECO:0000256" key="5">
    <source>
        <dbReference type="ARBA" id="ARBA00023157"/>
    </source>
</evidence>
<dbReference type="InParanoid" id="B4N9T8"/>
<dbReference type="GO" id="GO:0005764">
    <property type="term" value="C:lysosome"/>
    <property type="evidence" value="ECO:0007669"/>
    <property type="project" value="TreeGrafter"/>
</dbReference>
<keyword evidence="2 9" id="KW-0645">Protease</keyword>
<protein>
    <recommendedName>
        <fullName evidence="11">Peptidase A1 domain-containing protein</fullName>
    </recommendedName>
</protein>
<feature type="signal peptide" evidence="10">
    <location>
        <begin position="1"/>
        <end position="17"/>
    </location>
</feature>
<evidence type="ECO:0000256" key="3">
    <source>
        <dbReference type="ARBA" id="ARBA00022750"/>
    </source>
</evidence>
<evidence type="ECO:0000256" key="7">
    <source>
        <dbReference type="PIRSR" id="PIRSR601461-1"/>
    </source>
</evidence>
<evidence type="ECO:0000256" key="10">
    <source>
        <dbReference type="SAM" id="SignalP"/>
    </source>
</evidence>
<dbReference type="PROSITE" id="PS51767">
    <property type="entry name" value="PEPTIDASE_A1"/>
    <property type="match status" value="1"/>
</dbReference>
<dbReference type="PhylomeDB" id="B4N9T8"/>
<reference evidence="12 13" key="1">
    <citation type="journal article" date="2007" name="Nature">
        <title>Evolution of genes and genomes on the Drosophila phylogeny.</title>
        <authorList>
            <consortium name="Drosophila 12 Genomes Consortium"/>
            <person name="Clark A.G."/>
            <person name="Eisen M.B."/>
            <person name="Smith D.R."/>
            <person name="Bergman C.M."/>
            <person name="Oliver B."/>
            <person name="Markow T.A."/>
            <person name="Kaufman T.C."/>
            <person name="Kellis M."/>
            <person name="Gelbart W."/>
            <person name="Iyer V.N."/>
            <person name="Pollard D.A."/>
            <person name="Sackton T.B."/>
            <person name="Larracuente A.M."/>
            <person name="Singh N.D."/>
            <person name="Abad J.P."/>
            <person name="Abt D.N."/>
            <person name="Adryan B."/>
            <person name="Aguade M."/>
            <person name="Akashi H."/>
            <person name="Anderson W.W."/>
            <person name="Aquadro C.F."/>
            <person name="Ardell D.H."/>
            <person name="Arguello R."/>
            <person name="Artieri C.G."/>
            <person name="Barbash D.A."/>
            <person name="Barker D."/>
            <person name="Barsanti P."/>
            <person name="Batterham P."/>
            <person name="Batzoglou S."/>
            <person name="Begun D."/>
            <person name="Bhutkar A."/>
            <person name="Blanco E."/>
            <person name="Bosak S.A."/>
            <person name="Bradley R.K."/>
            <person name="Brand A.D."/>
            <person name="Brent M.R."/>
            <person name="Brooks A.N."/>
            <person name="Brown R.H."/>
            <person name="Butlin R.K."/>
            <person name="Caggese C."/>
            <person name="Calvi B.R."/>
            <person name="Bernardo de Carvalho A."/>
            <person name="Caspi A."/>
            <person name="Castrezana S."/>
            <person name="Celniker S.E."/>
            <person name="Chang J.L."/>
            <person name="Chapple C."/>
            <person name="Chatterji S."/>
            <person name="Chinwalla A."/>
            <person name="Civetta A."/>
            <person name="Clifton S.W."/>
            <person name="Comeron J.M."/>
            <person name="Costello J.C."/>
            <person name="Coyne J.A."/>
            <person name="Daub J."/>
            <person name="David R.G."/>
            <person name="Delcher A.L."/>
            <person name="Delehaunty K."/>
            <person name="Do C.B."/>
            <person name="Ebling H."/>
            <person name="Edwards K."/>
            <person name="Eickbush T."/>
            <person name="Evans J.D."/>
            <person name="Filipski A."/>
            <person name="Findeiss S."/>
            <person name="Freyhult E."/>
            <person name="Fulton L."/>
            <person name="Fulton R."/>
            <person name="Garcia A.C."/>
            <person name="Gardiner A."/>
            <person name="Garfield D.A."/>
            <person name="Garvin B.E."/>
            <person name="Gibson G."/>
            <person name="Gilbert D."/>
            <person name="Gnerre S."/>
            <person name="Godfrey J."/>
            <person name="Good R."/>
            <person name="Gotea V."/>
            <person name="Gravely B."/>
            <person name="Greenberg A.J."/>
            <person name="Griffiths-Jones S."/>
            <person name="Gross S."/>
            <person name="Guigo R."/>
            <person name="Gustafson E.A."/>
            <person name="Haerty W."/>
            <person name="Hahn M.W."/>
            <person name="Halligan D.L."/>
            <person name="Halpern A.L."/>
            <person name="Halter G.M."/>
            <person name="Han M.V."/>
            <person name="Heger A."/>
            <person name="Hillier L."/>
            <person name="Hinrichs A.S."/>
            <person name="Holmes I."/>
            <person name="Hoskins R.A."/>
            <person name="Hubisz M.J."/>
            <person name="Hultmark D."/>
            <person name="Huntley M.A."/>
            <person name="Jaffe D.B."/>
            <person name="Jagadeeshan S."/>
            <person name="Jeck W.R."/>
            <person name="Johnson J."/>
            <person name="Jones C.D."/>
            <person name="Jordan W.C."/>
            <person name="Karpen G.H."/>
            <person name="Kataoka E."/>
            <person name="Keightley P.D."/>
            <person name="Kheradpour P."/>
            <person name="Kirkness E.F."/>
            <person name="Koerich L.B."/>
            <person name="Kristiansen K."/>
            <person name="Kudrna D."/>
            <person name="Kulathinal R.J."/>
            <person name="Kumar S."/>
            <person name="Kwok R."/>
            <person name="Lander E."/>
            <person name="Langley C.H."/>
            <person name="Lapoint R."/>
            <person name="Lazzaro B.P."/>
            <person name="Lee S.J."/>
            <person name="Levesque L."/>
            <person name="Li R."/>
            <person name="Lin C.F."/>
            <person name="Lin M.F."/>
            <person name="Lindblad-Toh K."/>
            <person name="Llopart A."/>
            <person name="Long M."/>
            <person name="Low L."/>
            <person name="Lozovsky E."/>
            <person name="Lu J."/>
            <person name="Luo M."/>
            <person name="Machado C.A."/>
            <person name="Makalowski W."/>
            <person name="Marzo M."/>
            <person name="Matsuda M."/>
            <person name="Matzkin L."/>
            <person name="McAllister B."/>
            <person name="McBride C.S."/>
            <person name="McKernan B."/>
            <person name="McKernan K."/>
            <person name="Mendez-Lago M."/>
            <person name="Minx P."/>
            <person name="Mollenhauer M.U."/>
            <person name="Montooth K."/>
            <person name="Mount S.M."/>
            <person name="Mu X."/>
            <person name="Myers E."/>
            <person name="Negre B."/>
            <person name="Newfeld S."/>
            <person name="Nielsen R."/>
            <person name="Noor M.A."/>
            <person name="O'Grady P."/>
            <person name="Pachter L."/>
            <person name="Papaceit M."/>
            <person name="Parisi M.J."/>
            <person name="Parisi M."/>
            <person name="Parts L."/>
            <person name="Pedersen J.S."/>
            <person name="Pesole G."/>
            <person name="Phillippy A.M."/>
            <person name="Ponting C.P."/>
            <person name="Pop M."/>
            <person name="Porcelli D."/>
            <person name="Powell J.R."/>
            <person name="Prohaska S."/>
            <person name="Pruitt K."/>
            <person name="Puig M."/>
            <person name="Quesneville H."/>
            <person name="Ram K.R."/>
            <person name="Rand D."/>
            <person name="Rasmussen M.D."/>
            <person name="Reed L.K."/>
            <person name="Reenan R."/>
            <person name="Reily A."/>
            <person name="Remington K.A."/>
            <person name="Rieger T.T."/>
            <person name="Ritchie M.G."/>
            <person name="Robin C."/>
            <person name="Rogers Y.H."/>
            <person name="Rohde C."/>
            <person name="Rozas J."/>
            <person name="Rubenfield M.J."/>
            <person name="Ruiz A."/>
            <person name="Russo S."/>
            <person name="Salzberg S.L."/>
            <person name="Sanchez-Gracia A."/>
            <person name="Saranga D.J."/>
            <person name="Sato H."/>
            <person name="Schaeffer S.W."/>
            <person name="Schatz M.C."/>
            <person name="Schlenke T."/>
            <person name="Schwartz R."/>
            <person name="Segarra C."/>
            <person name="Singh R.S."/>
            <person name="Sirot L."/>
            <person name="Sirota M."/>
            <person name="Sisneros N.B."/>
            <person name="Smith C.D."/>
            <person name="Smith T.F."/>
            <person name="Spieth J."/>
            <person name="Stage D.E."/>
            <person name="Stark A."/>
            <person name="Stephan W."/>
            <person name="Strausberg R.L."/>
            <person name="Strempel S."/>
            <person name="Sturgill D."/>
            <person name="Sutton G."/>
            <person name="Sutton G.G."/>
            <person name="Tao W."/>
            <person name="Teichmann S."/>
            <person name="Tobari Y.N."/>
            <person name="Tomimura Y."/>
            <person name="Tsolas J.M."/>
            <person name="Valente V.L."/>
            <person name="Venter E."/>
            <person name="Venter J.C."/>
            <person name="Vicario S."/>
            <person name="Vieira F.G."/>
            <person name="Vilella A.J."/>
            <person name="Villasante A."/>
            <person name="Walenz B."/>
            <person name="Wang J."/>
            <person name="Wasserman M."/>
            <person name="Watts T."/>
            <person name="Wilson D."/>
            <person name="Wilson R.K."/>
            <person name="Wing R.A."/>
            <person name="Wolfner M.F."/>
            <person name="Wong A."/>
            <person name="Wong G.K."/>
            <person name="Wu C.I."/>
            <person name="Wu G."/>
            <person name="Yamamoto D."/>
            <person name="Yang H.P."/>
            <person name="Yang S.P."/>
            <person name="Yorke J.A."/>
            <person name="Yoshida K."/>
            <person name="Zdobnov E."/>
            <person name="Zhang P."/>
            <person name="Zhang Y."/>
            <person name="Zimin A.V."/>
            <person name="Baldwin J."/>
            <person name="Abdouelleil A."/>
            <person name="Abdulkadir J."/>
            <person name="Abebe A."/>
            <person name="Abera B."/>
            <person name="Abreu J."/>
            <person name="Acer S.C."/>
            <person name="Aftuck L."/>
            <person name="Alexander A."/>
            <person name="An P."/>
            <person name="Anderson E."/>
            <person name="Anderson S."/>
            <person name="Arachi H."/>
            <person name="Azer M."/>
            <person name="Bachantsang P."/>
            <person name="Barry A."/>
            <person name="Bayul T."/>
            <person name="Berlin A."/>
            <person name="Bessette D."/>
            <person name="Bloom T."/>
            <person name="Blye J."/>
            <person name="Boguslavskiy L."/>
            <person name="Bonnet C."/>
            <person name="Boukhgalter B."/>
            <person name="Bourzgui I."/>
            <person name="Brown A."/>
            <person name="Cahill P."/>
            <person name="Channer S."/>
            <person name="Cheshatsang Y."/>
            <person name="Chuda L."/>
            <person name="Citroen M."/>
            <person name="Collymore A."/>
            <person name="Cooke P."/>
            <person name="Costello M."/>
            <person name="D'Aco K."/>
            <person name="Daza R."/>
            <person name="De Haan G."/>
            <person name="DeGray S."/>
            <person name="DeMaso C."/>
            <person name="Dhargay N."/>
            <person name="Dooley K."/>
            <person name="Dooley E."/>
            <person name="Doricent M."/>
            <person name="Dorje P."/>
            <person name="Dorjee K."/>
            <person name="Dupes A."/>
            <person name="Elong R."/>
            <person name="Falk J."/>
            <person name="Farina A."/>
            <person name="Faro S."/>
            <person name="Ferguson D."/>
            <person name="Fisher S."/>
            <person name="Foley C.D."/>
            <person name="Franke A."/>
            <person name="Friedrich D."/>
            <person name="Gadbois L."/>
            <person name="Gearin G."/>
            <person name="Gearin C.R."/>
            <person name="Giannoukos G."/>
            <person name="Goode T."/>
            <person name="Graham J."/>
            <person name="Grandbois E."/>
            <person name="Grewal S."/>
            <person name="Gyaltsen K."/>
            <person name="Hafez N."/>
            <person name="Hagos B."/>
            <person name="Hall J."/>
            <person name="Henson C."/>
            <person name="Hollinger A."/>
            <person name="Honan T."/>
            <person name="Huard M.D."/>
            <person name="Hughes L."/>
            <person name="Hurhula B."/>
            <person name="Husby M.E."/>
            <person name="Kamat A."/>
            <person name="Kanga B."/>
            <person name="Kashin S."/>
            <person name="Khazanovich D."/>
            <person name="Kisner P."/>
            <person name="Lance K."/>
            <person name="Lara M."/>
            <person name="Lee W."/>
            <person name="Lennon N."/>
            <person name="Letendre F."/>
            <person name="LeVine R."/>
            <person name="Lipovsky A."/>
            <person name="Liu X."/>
            <person name="Liu J."/>
            <person name="Liu S."/>
            <person name="Lokyitsang T."/>
            <person name="Lokyitsang Y."/>
            <person name="Lubonja R."/>
            <person name="Lui A."/>
            <person name="MacDonald P."/>
            <person name="Magnisalis V."/>
            <person name="Maru K."/>
            <person name="Matthews C."/>
            <person name="McCusker W."/>
            <person name="McDonough S."/>
            <person name="Mehta T."/>
            <person name="Meldrim J."/>
            <person name="Meneus L."/>
            <person name="Mihai O."/>
            <person name="Mihalev A."/>
            <person name="Mihova T."/>
            <person name="Mittelman R."/>
            <person name="Mlenga V."/>
            <person name="Montmayeur A."/>
            <person name="Mulrain L."/>
            <person name="Navidi A."/>
            <person name="Naylor J."/>
            <person name="Negash T."/>
            <person name="Nguyen T."/>
            <person name="Nguyen N."/>
            <person name="Nicol R."/>
            <person name="Norbu C."/>
            <person name="Norbu N."/>
            <person name="Novod N."/>
            <person name="O'Neill B."/>
            <person name="Osman S."/>
            <person name="Markiewicz E."/>
            <person name="Oyono O.L."/>
            <person name="Patti C."/>
            <person name="Phunkhang P."/>
            <person name="Pierre F."/>
            <person name="Priest M."/>
            <person name="Raghuraman S."/>
            <person name="Rege F."/>
            <person name="Reyes R."/>
            <person name="Rise C."/>
            <person name="Rogov P."/>
            <person name="Ross K."/>
            <person name="Ryan E."/>
            <person name="Settipalli S."/>
            <person name="Shea T."/>
            <person name="Sherpa N."/>
            <person name="Shi L."/>
            <person name="Shih D."/>
            <person name="Sparrow T."/>
            <person name="Spaulding J."/>
            <person name="Stalker J."/>
            <person name="Stange-Thomann N."/>
            <person name="Stavropoulos S."/>
            <person name="Stone C."/>
            <person name="Strader C."/>
            <person name="Tesfaye S."/>
            <person name="Thomson T."/>
            <person name="Thoulutsang Y."/>
            <person name="Thoulutsang D."/>
            <person name="Topham K."/>
            <person name="Topping I."/>
            <person name="Tsamla T."/>
            <person name="Vassiliev H."/>
            <person name="Vo A."/>
            <person name="Wangchuk T."/>
            <person name="Wangdi T."/>
            <person name="Weiand M."/>
            <person name="Wilkinson J."/>
            <person name="Wilson A."/>
            <person name="Yadav S."/>
            <person name="Young G."/>
            <person name="Yu Q."/>
            <person name="Zembek L."/>
            <person name="Zhong D."/>
            <person name="Zimmer A."/>
            <person name="Zwirko Z."/>
            <person name="Jaffe D.B."/>
            <person name="Alvarez P."/>
            <person name="Brockman W."/>
            <person name="Butler J."/>
            <person name="Chin C."/>
            <person name="Gnerre S."/>
            <person name="Grabherr M."/>
            <person name="Kleber M."/>
            <person name="Mauceli E."/>
            <person name="MacCallum I."/>
        </authorList>
    </citation>
    <scope>NUCLEOTIDE SEQUENCE [LARGE SCALE GENOMIC DNA]</scope>
    <source>
        <strain evidence="13">Tucson 14030-0811.24</strain>
    </source>
</reference>
<evidence type="ECO:0000256" key="4">
    <source>
        <dbReference type="ARBA" id="ARBA00022801"/>
    </source>
</evidence>
<dbReference type="InterPro" id="IPR001969">
    <property type="entry name" value="Aspartic_peptidase_AS"/>
</dbReference>
<sequence>MIWAFWILLSLALFTDGHLIRIPMQFQGSFMASRRHHRAGKASLYAKYNLSGNQDALQERSASEQLDNRMNLEYAGPISIGTPGQPFNMLFDTGSANLWVPSADCSLKNRACQHHHRYNASASQSHVPNGRPFAIAYGTGSLSGRLAEDTVTIGQMVVRNQTFGVAEHEPGDTFIDTNFAGIVGLAFRKIAEQHVTPLFQSMCDQKLVDQCVFSFYLKRNGSERSGGELLFGGTDSTKFTGQLTYVPLSNPGYWQFEMQGIEIDGQRIAEHRQAIADTGTSLLVAPPREHLIINRLIGGFPTTSGEYVVNCNHIDRLPDISFIIGGQRFALQPRDYIIRLTDDDGSALCLSAFTGMDTEFWILGDVFIGRFYTAFDMGQLRIGFAPAA</sequence>
<evidence type="ECO:0000256" key="9">
    <source>
        <dbReference type="RuleBase" id="RU000454"/>
    </source>
</evidence>
<accession>B4N9T8</accession>
<feature type="disulfide bond" evidence="8">
    <location>
        <begin position="311"/>
        <end position="349"/>
    </location>
</feature>
<dbReference type="eggNOG" id="KOG1339">
    <property type="taxonomic scope" value="Eukaryota"/>
</dbReference>
<dbReference type="Pfam" id="PF00026">
    <property type="entry name" value="Asp"/>
    <property type="match status" value="1"/>
</dbReference>
<dbReference type="OrthoDB" id="771136at2759"/>
<dbReference type="SMR" id="B4N9T8"/>
<evidence type="ECO:0000259" key="11">
    <source>
        <dbReference type="PROSITE" id="PS51767"/>
    </source>
</evidence>
<gene>
    <name evidence="12" type="primary">Dwil\GK11645</name>
    <name evidence="12" type="ORF">Dwil_GK11645</name>
</gene>
<name>B4N9T8_DROWI</name>
<dbReference type="InterPro" id="IPR001461">
    <property type="entry name" value="Aspartic_peptidase_A1"/>
</dbReference>
<evidence type="ECO:0000256" key="2">
    <source>
        <dbReference type="ARBA" id="ARBA00022670"/>
    </source>
</evidence>
<dbReference type="InterPro" id="IPR021109">
    <property type="entry name" value="Peptidase_aspartic_dom_sf"/>
</dbReference>
<dbReference type="OMA" id="VACHHHH"/>
<proteinExistence type="inferred from homology"/>
<dbReference type="SUPFAM" id="SSF50630">
    <property type="entry name" value="Acid proteases"/>
    <property type="match status" value="1"/>
</dbReference>
<dbReference type="InterPro" id="IPR033121">
    <property type="entry name" value="PEPTIDASE_A1"/>
</dbReference>
<evidence type="ECO:0000256" key="8">
    <source>
        <dbReference type="PIRSR" id="PIRSR601461-2"/>
    </source>
</evidence>
<feature type="disulfide bond" evidence="8">
    <location>
        <begin position="105"/>
        <end position="112"/>
    </location>
</feature>
<feature type="chain" id="PRO_5002819563" description="Peptidase A1 domain-containing protein" evidence="10">
    <location>
        <begin position="18"/>
        <end position="388"/>
    </location>
</feature>
<dbReference type="STRING" id="7260.B4N9T8"/>
<dbReference type="MEROPS" id="A01.A65"/>
<evidence type="ECO:0000313" key="13">
    <source>
        <dbReference type="Proteomes" id="UP000007798"/>
    </source>
</evidence>
<dbReference type="FunFam" id="2.40.70.10:FF:000002">
    <property type="entry name" value="Vacuolar aspartic proteinase"/>
    <property type="match status" value="1"/>
</dbReference>
<organism evidence="12 13">
    <name type="scientific">Drosophila willistoni</name>
    <name type="common">Fruit fly</name>
    <dbReference type="NCBI Taxonomy" id="7260"/>
    <lineage>
        <taxon>Eukaryota</taxon>
        <taxon>Metazoa</taxon>
        <taxon>Ecdysozoa</taxon>
        <taxon>Arthropoda</taxon>
        <taxon>Hexapoda</taxon>
        <taxon>Insecta</taxon>
        <taxon>Pterygota</taxon>
        <taxon>Neoptera</taxon>
        <taxon>Endopterygota</taxon>
        <taxon>Diptera</taxon>
        <taxon>Brachycera</taxon>
        <taxon>Muscomorpha</taxon>
        <taxon>Ephydroidea</taxon>
        <taxon>Drosophilidae</taxon>
        <taxon>Drosophila</taxon>
        <taxon>Sophophora</taxon>
    </lineage>
</organism>
<dbReference type="FunCoup" id="B4N9T8">
    <property type="interactions" value="191"/>
</dbReference>
<comment type="similarity">
    <text evidence="1 9">Belongs to the peptidase A1 family.</text>
</comment>
<dbReference type="EMBL" id="CH964232">
    <property type="protein sequence ID" value="EDW80653.1"/>
    <property type="molecule type" value="Genomic_DNA"/>
</dbReference>
<dbReference type="PANTHER" id="PTHR47966:SF51">
    <property type="entry name" value="BETA-SITE APP-CLEAVING ENZYME, ISOFORM A-RELATED"/>
    <property type="match status" value="1"/>
</dbReference>
<feature type="domain" description="Peptidase A1" evidence="11">
    <location>
        <begin position="74"/>
        <end position="385"/>
    </location>
</feature>
<dbReference type="PANTHER" id="PTHR47966">
    <property type="entry name" value="BETA-SITE APP-CLEAVING ENZYME, ISOFORM A-RELATED"/>
    <property type="match status" value="1"/>
</dbReference>
<keyword evidence="13" id="KW-1185">Reference proteome</keyword>
<dbReference type="HOGENOM" id="CLU_013253_3_2_1"/>
<dbReference type="AlphaFoldDB" id="B4N9T8"/>
<feature type="active site" evidence="7">
    <location>
        <position position="277"/>
    </location>
</feature>
<dbReference type="PRINTS" id="PR00792">
    <property type="entry name" value="PEPSIN"/>
</dbReference>
<keyword evidence="4 9" id="KW-0378">Hydrolase</keyword>
<dbReference type="Proteomes" id="UP000007798">
    <property type="component" value="Unassembled WGS sequence"/>
</dbReference>
<feature type="active site" evidence="7">
    <location>
        <position position="92"/>
    </location>
</feature>
<dbReference type="FunFam" id="2.40.70.10:FF:000091">
    <property type="entry name" value="GG22202"/>
    <property type="match status" value="1"/>
</dbReference>
<keyword evidence="10" id="KW-0732">Signal</keyword>
<keyword evidence="3 9" id="KW-0064">Aspartyl protease</keyword>
<dbReference type="Gene3D" id="2.40.70.10">
    <property type="entry name" value="Acid Proteases"/>
    <property type="match status" value="2"/>
</dbReference>
<dbReference type="GO" id="GO:0004190">
    <property type="term" value="F:aspartic-type endopeptidase activity"/>
    <property type="evidence" value="ECO:0007669"/>
    <property type="project" value="UniProtKB-KW"/>
</dbReference>
<dbReference type="PROSITE" id="PS00141">
    <property type="entry name" value="ASP_PROTEASE"/>
    <property type="match status" value="2"/>
</dbReference>
<keyword evidence="6" id="KW-0325">Glycoprotein</keyword>
<dbReference type="GO" id="GO:0006508">
    <property type="term" value="P:proteolysis"/>
    <property type="evidence" value="ECO:0007669"/>
    <property type="project" value="UniProtKB-KW"/>
</dbReference>